<accession>A0A2S4N5Z3</accession>
<reference evidence="3 4" key="1">
    <citation type="submission" date="2018-01" db="EMBL/GenBank/DDBJ databases">
        <title>Genomic Encyclopedia of Type Strains, Phase I: the one thousand microbial genomes (KMG-I) project.</title>
        <authorList>
            <person name="Goeker M."/>
        </authorList>
    </citation>
    <scope>NUCLEOTIDE SEQUENCE [LARGE SCALE GENOMIC DNA]</scope>
    <source>
        <strain evidence="3 4">DSM 17960</strain>
    </source>
</reference>
<dbReference type="RefSeq" id="WP_103727082.1">
    <property type="nucleotide sequence ID" value="NZ_PQNY01000028.1"/>
</dbReference>
<proteinExistence type="predicted"/>
<feature type="compositionally biased region" description="Basic and acidic residues" evidence="1">
    <location>
        <begin position="75"/>
        <end position="87"/>
    </location>
</feature>
<feature type="transmembrane region" description="Helical" evidence="2">
    <location>
        <begin position="20"/>
        <end position="40"/>
    </location>
</feature>
<keyword evidence="2" id="KW-0472">Membrane</keyword>
<evidence type="ECO:0000256" key="1">
    <source>
        <dbReference type="SAM" id="MobiDB-lite"/>
    </source>
</evidence>
<feature type="compositionally biased region" description="Basic and acidic residues" evidence="1">
    <location>
        <begin position="132"/>
        <end position="145"/>
    </location>
</feature>
<dbReference type="Proteomes" id="UP000237056">
    <property type="component" value="Unassembled WGS sequence"/>
</dbReference>
<feature type="compositionally biased region" description="Gly residues" evidence="1">
    <location>
        <begin position="213"/>
        <end position="223"/>
    </location>
</feature>
<comment type="caution">
    <text evidence="3">The sequence shown here is derived from an EMBL/GenBank/DDBJ whole genome shotgun (WGS) entry which is preliminary data.</text>
</comment>
<dbReference type="EMBL" id="PQNY01000028">
    <property type="protein sequence ID" value="POS00713.1"/>
    <property type="molecule type" value="Genomic_DNA"/>
</dbReference>
<feature type="compositionally biased region" description="Acidic residues" evidence="1">
    <location>
        <begin position="96"/>
        <end position="106"/>
    </location>
</feature>
<dbReference type="SUPFAM" id="SSF74653">
    <property type="entry name" value="TolA/TonB C-terminal domain"/>
    <property type="match status" value="1"/>
</dbReference>
<keyword evidence="2" id="KW-0812">Transmembrane</keyword>
<name>A0A2S4N5Z3_9FLAO</name>
<feature type="region of interest" description="Disordered" evidence="1">
    <location>
        <begin position="75"/>
        <end position="237"/>
    </location>
</feature>
<keyword evidence="2" id="KW-1133">Transmembrane helix</keyword>
<feature type="compositionally biased region" description="Gly residues" evidence="1">
    <location>
        <begin position="180"/>
        <end position="201"/>
    </location>
</feature>
<dbReference type="AlphaFoldDB" id="A0A2S4N5Z3"/>
<gene>
    <name evidence="3" type="ORF">Q361_1289</name>
</gene>
<keyword evidence="4" id="KW-1185">Reference proteome</keyword>
<evidence type="ECO:0000313" key="4">
    <source>
        <dbReference type="Proteomes" id="UP000237056"/>
    </source>
</evidence>
<sequence length="311" mass="32233">MKKTTNTEHKPVLNDSSKSFIIATLVYGIIICILFFIRFWPPSDAELALLGGGGGGGGSLELNFGTTDFGSGDNKTSDAFDVDDSKSESATTNSAVEDEIITEDDVAAPNDAVIKKVEKPKTPVKTPTKTIQPKDTKPKISKNTDDILSSIKGGKKNTGDGNSNTKGNQGSKNGNLNGKGYYGGDGDGDGGGKGKGKGGGDGDGEGDGKGKGKGGGTGSGVGYSLGNRKPLSKPNPEYNCGNEYGTVVVLIEVDKNGTVIKATPGYKGTKNPDSCLLAEAKKAALKTKWQPSPDGAERQQGTITYNFLIRD</sequence>
<organism evidence="3 4">
    <name type="scientific">Flavobacterium croceum DSM 17960</name>
    <dbReference type="NCBI Taxonomy" id="1121886"/>
    <lineage>
        <taxon>Bacteria</taxon>
        <taxon>Pseudomonadati</taxon>
        <taxon>Bacteroidota</taxon>
        <taxon>Flavobacteriia</taxon>
        <taxon>Flavobacteriales</taxon>
        <taxon>Flavobacteriaceae</taxon>
        <taxon>Flavobacterium</taxon>
    </lineage>
</organism>
<dbReference type="OrthoDB" id="676306at2"/>
<feature type="compositionally biased region" description="Low complexity" evidence="1">
    <location>
        <begin position="166"/>
        <end position="179"/>
    </location>
</feature>
<evidence type="ECO:0000313" key="3">
    <source>
        <dbReference type="EMBL" id="POS00713.1"/>
    </source>
</evidence>
<protein>
    <submittedName>
        <fullName evidence="3">Outer membrane transport energization protein TonB</fullName>
    </submittedName>
</protein>
<evidence type="ECO:0000256" key="2">
    <source>
        <dbReference type="SAM" id="Phobius"/>
    </source>
</evidence>